<dbReference type="RefSeq" id="WP_151619050.1">
    <property type="nucleotide sequence ID" value="NZ_WBXO01000002.1"/>
</dbReference>
<gene>
    <name evidence="1" type="ORF">F9B85_04820</name>
</gene>
<dbReference type="EMBL" id="WBXO01000002">
    <property type="protein sequence ID" value="KAB2953930.1"/>
    <property type="molecule type" value="Genomic_DNA"/>
</dbReference>
<accession>A0A6I0F2Z6</accession>
<keyword evidence="2" id="KW-1185">Reference proteome</keyword>
<proteinExistence type="predicted"/>
<evidence type="ECO:0000313" key="1">
    <source>
        <dbReference type="EMBL" id="KAB2953930.1"/>
    </source>
</evidence>
<dbReference type="Pfam" id="PF04025">
    <property type="entry name" value="RemA-like"/>
    <property type="match status" value="1"/>
</dbReference>
<dbReference type="InterPro" id="IPR007169">
    <property type="entry name" value="RemA-like"/>
</dbReference>
<organism evidence="1 2">
    <name type="scientific">Heliorestis acidaminivorans</name>
    <dbReference type="NCBI Taxonomy" id="553427"/>
    <lineage>
        <taxon>Bacteria</taxon>
        <taxon>Bacillati</taxon>
        <taxon>Bacillota</taxon>
        <taxon>Clostridia</taxon>
        <taxon>Eubacteriales</taxon>
        <taxon>Heliobacteriaceae</taxon>
        <taxon>Heliorestis</taxon>
    </lineage>
</organism>
<dbReference type="NCBIfam" id="NF046065">
    <property type="entry name" value="MtxRegRemB"/>
    <property type="match status" value="1"/>
</dbReference>
<protein>
    <submittedName>
        <fullName evidence="1">DUF370 domain-containing protein</fullName>
    </submittedName>
</protein>
<dbReference type="Proteomes" id="UP000468766">
    <property type="component" value="Unassembled WGS sequence"/>
</dbReference>
<dbReference type="OrthoDB" id="9811390at2"/>
<evidence type="ECO:0000313" key="2">
    <source>
        <dbReference type="Proteomes" id="UP000468766"/>
    </source>
</evidence>
<comment type="caution">
    <text evidence="1">The sequence shown here is derived from an EMBL/GenBank/DDBJ whole genome shotgun (WGS) entry which is preliminary data.</text>
</comment>
<dbReference type="AlphaFoldDB" id="A0A6I0F2Z6"/>
<name>A0A6I0F2Z6_9FIRM</name>
<sequence>MFLHLGGEVIVPKKDIIAIIDLESSLQGVATQEFLNSTSTKRFNIKIAEEGKEKSLVLTDKYIYFSPISSNTLMKRGNNFTFMVKQWEESVKG</sequence>
<reference evidence="1 2" key="1">
    <citation type="submission" date="2019-10" db="EMBL/GenBank/DDBJ databases">
        <title>Whole-genome sequence of the extremophile Heliorestis acidaminivorans DSM 24790.</title>
        <authorList>
            <person name="Kyndt J.A."/>
            <person name="Meyer T.E."/>
        </authorList>
    </citation>
    <scope>NUCLEOTIDE SEQUENCE [LARGE SCALE GENOMIC DNA]</scope>
    <source>
        <strain evidence="1 2">DSM 24790</strain>
    </source>
</reference>